<proteinExistence type="predicted"/>
<name>A0A7G8BDT6_9BACT</name>
<organism evidence="2 3">
    <name type="scientific">Alloacidobacterium dinghuense</name>
    <dbReference type="NCBI Taxonomy" id="2763107"/>
    <lineage>
        <taxon>Bacteria</taxon>
        <taxon>Pseudomonadati</taxon>
        <taxon>Acidobacteriota</taxon>
        <taxon>Terriglobia</taxon>
        <taxon>Terriglobales</taxon>
        <taxon>Acidobacteriaceae</taxon>
        <taxon>Alloacidobacterium</taxon>
    </lineage>
</organism>
<dbReference type="RefSeq" id="WP_186740761.1">
    <property type="nucleotide sequence ID" value="NZ_CP060394.1"/>
</dbReference>
<keyword evidence="1" id="KW-0732">Signal</keyword>
<evidence type="ECO:0000313" key="2">
    <source>
        <dbReference type="EMBL" id="QNI30706.1"/>
    </source>
</evidence>
<dbReference type="Proteomes" id="UP000515312">
    <property type="component" value="Chromosome"/>
</dbReference>
<dbReference type="EMBL" id="CP060394">
    <property type="protein sequence ID" value="QNI30706.1"/>
    <property type="molecule type" value="Genomic_DNA"/>
</dbReference>
<gene>
    <name evidence="2" type="ORF">H7849_16425</name>
</gene>
<reference evidence="2 3" key="1">
    <citation type="submission" date="2020-08" db="EMBL/GenBank/DDBJ databases">
        <title>Edaphobacter telluris sp. nov. and Acidobacterium dinghuensis sp. nov., two acidobacteria isolated from forest soil.</title>
        <authorList>
            <person name="Fu J."/>
            <person name="Qiu L."/>
        </authorList>
    </citation>
    <scope>NUCLEOTIDE SEQUENCE [LARGE SCALE GENOMIC DNA]</scope>
    <source>
        <strain evidence="2">4Y35</strain>
    </source>
</reference>
<keyword evidence="3" id="KW-1185">Reference proteome</keyword>
<dbReference type="KEGG" id="adin:H7849_16425"/>
<feature type="signal peptide" evidence="1">
    <location>
        <begin position="1"/>
        <end position="27"/>
    </location>
</feature>
<evidence type="ECO:0000256" key="1">
    <source>
        <dbReference type="SAM" id="SignalP"/>
    </source>
</evidence>
<accession>A0A7G8BDT6</accession>
<evidence type="ECO:0000313" key="3">
    <source>
        <dbReference type="Proteomes" id="UP000515312"/>
    </source>
</evidence>
<protein>
    <submittedName>
        <fullName evidence="2">Uncharacterized protein</fullName>
    </submittedName>
</protein>
<sequence length="605" mass="62897">MTTKSLKVSNRSMLAAATAILSLGYLAGGLASQAQDFDRDHDHDFHGFAHGSIVLSGTVYAGNADTVTPGEILPHGCLNTGAVTNPNPATVNVPLLPADQTPSTTTTAVTVTCGFASDNGEAPNLHDNHNVWNNASTDPNFGVSSPIVLWDLSTDGALLGALHVPGNEIVTSFSSKSELALNRSADGKSLTFMGYRGGPGCPTLTLDPATNTLTQGTNVGPISPTAPNLIDVSASSTPGLCDPTNPSVASYAGASNPTAYYRSIAEVDAWGHISYTDGDAYSGDNSRAVMKADNWLYYSVGNDNNGGLSKKQVPETQLGFNLSHSTGAELFTPGAAPLVPPDNNMISFFVFPGDKPGKDTNFRGMTIFNDTLYVAKGSGGNGINTVYQLGTPGVLPTTGNAPSGGLVNEPFTILPGFPDTSASTNSPGGDYPFGIWFANATTLYVCDEGDLIYTPNQVINGQVNVADAGTLATAGLQKWVLTTTASGSQTWVREYVIQNGLDLGAPYSVRNYPASIEPAAGGCRNIIGVVNHDGTATIYAITSTISQNGDNGADPNKLVKVADRISDTQPATNGHLDRFVTIRSARAGEAFRGVALAPSDDDHDR</sequence>
<feature type="chain" id="PRO_5028843905" evidence="1">
    <location>
        <begin position="28"/>
        <end position="605"/>
    </location>
</feature>
<dbReference type="AlphaFoldDB" id="A0A7G8BDT6"/>